<feature type="region of interest" description="Disordered" evidence="1">
    <location>
        <begin position="47"/>
        <end position="116"/>
    </location>
</feature>
<feature type="compositionally biased region" description="Basic and acidic residues" evidence="1">
    <location>
        <begin position="77"/>
        <end position="87"/>
    </location>
</feature>
<evidence type="ECO:0000256" key="1">
    <source>
        <dbReference type="SAM" id="MobiDB-lite"/>
    </source>
</evidence>
<dbReference type="EMBL" id="CM007896">
    <property type="protein sequence ID" value="OTG19757.1"/>
    <property type="molecule type" value="Genomic_DNA"/>
</dbReference>
<evidence type="ECO:0000313" key="2">
    <source>
        <dbReference type="EMBL" id="OTG19757.1"/>
    </source>
</evidence>
<dbReference type="AlphaFoldDB" id="A0A251U8R6"/>
<reference evidence="3" key="1">
    <citation type="journal article" date="2017" name="Nature">
        <title>The sunflower genome provides insights into oil metabolism, flowering and Asterid evolution.</title>
        <authorList>
            <person name="Badouin H."/>
            <person name="Gouzy J."/>
            <person name="Grassa C.J."/>
            <person name="Murat F."/>
            <person name="Staton S.E."/>
            <person name="Cottret L."/>
            <person name="Lelandais-Briere C."/>
            <person name="Owens G.L."/>
            <person name="Carrere S."/>
            <person name="Mayjonade B."/>
            <person name="Legrand L."/>
            <person name="Gill N."/>
            <person name="Kane N.C."/>
            <person name="Bowers J.E."/>
            <person name="Hubner S."/>
            <person name="Bellec A."/>
            <person name="Berard A."/>
            <person name="Berges H."/>
            <person name="Blanchet N."/>
            <person name="Boniface M.C."/>
            <person name="Brunel D."/>
            <person name="Catrice O."/>
            <person name="Chaidir N."/>
            <person name="Claudel C."/>
            <person name="Donnadieu C."/>
            <person name="Faraut T."/>
            <person name="Fievet G."/>
            <person name="Helmstetter N."/>
            <person name="King M."/>
            <person name="Knapp S.J."/>
            <person name="Lai Z."/>
            <person name="Le Paslier M.C."/>
            <person name="Lippi Y."/>
            <person name="Lorenzon L."/>
            <person name="Mandel J.R."/>
            <person name="Marage G."/>
            <person name="Marchand G."/>
            <person name="Marquand E."/>
            <person name="Bret-Mestries E."/>
            <person name="Morien E."/>
            <person name="Nambeesan S."/>
            <person name="Nguyen T."/>
            <person name="Pegot-Espagnet P."/>
            <person name="Pouilly N."/>
            <person name="Raftis F."/>
            <person name="Sallet E."/>
            <person name="Schiex T."/>
            <person name="Thomas J."/>
            <person name="Vandecasteele C."/>
            <person name="Vares D."/>
            <person name="Vear F."/>
            <person name="Vautrin S."/>
            <person name="Crespi M."/>
            <person name="Mangin B."/>
            <person name="Burke J.M."/>
            <person name="Salse J."/>
            <person name="Munos S."/>
            <person name="Vincourt P."/>
            <person name="Rieseberg L.H."/>
            <person name="Langlade N.B."/>
        </authorList>
    </citation>
    <scope>NUCLEOTIDE SEQUENCE [LARGE SCALE GENOMIC DNA]</scope>
    <source>
        <strain evidence="3">cv. SF193</strain>
    </source>
</reference>
<feature type="compositionally biased region" description="Basic residues" evidence="1">
    <location>
        <begin position="48"/>
        <end position="60"/>
    </location>
</feature>
<keyword evidence="3" id="KW-1185">Reference proteome</keyword>
<accession>A0A251U8R6</accession>
<evidence type="ECO:0000313" key="3">
    <source>
        <dbReference type="Proteomes" id="UP000215914"/>
    </source>
</evidence>
<dbReference type="Proteomes" id="UP000215914">
    <property type="component" value="Chromosome 7"/>
</dbReference>
<dbReference type="InParanoid" id="A0A251U8R6"/>
<organism evidence="2 3">
    <name type="scientific">Helianthus annuus</name>
    <name type="common">Common sunflower</name>
    <dbReference type="NCBI Taxonomy" id="4232"/>
    <lineage>
        <taxon>Eukaryota</taxon>
        <taxon>Viridiplantae</taxon>
        <taxon>Streptophyta</taxon>
        <taxon>Embryophyta</taxon>
        <taxon>Tracheophyta</taxon>
        <taxon>Spermatophyta</taxon>
        <taxon>Magnoliopsida</taxon>
        <taxon>eudicotyledons</taxon>
        <taxon>Gunneridae</taxon>
        <taxon>Pentapetalae</taxon>
        <taxon>asterids</taxon>
        <taxon>campanulids</taxon>
        <taxon>Asterales</taxon>
        <taxon>Asteraceae</taxon>
        <taxon>Asteroideae</taxon>
        <taxon>Heliantheae alliance</taxon>
        <taxon>Heliantheae</taxon>
        <taxon>Helianthus</taxon>
    </lineage>
</organism>
<name>A0A251U8R6_HELAN</name>
<sequence>MVFGHSFKLCKNRPKMAEEIAAPVNKDDSGKAKNNLMGADKEFTAKASKIKKSNQLKKGKGSMTTGTKVGNTEAEQPNEKTTSEKKHQVARRLTWLPKKMTNSQRIRSIRTPLRAL</sequence>
<gene>
    <name evidence="2" type="ORF">HannXRQ_Chr07g0185461</name>
</gene>
<protein>
    <submittedName>
        <fullName evidence="2">Uncharacterized protein</fullName>
    </submittedName>
</protein>
<feature type="compositionally biased region" description="Low complexity" evidence="1">
    <location>
        <begin position="61"/>
        <end position="70"/>
    </location>
</feature>
<proteinExistence type="predicted"/>